<dbReference type="Proteomes" id="UP001596422">
    <property type="component" value="Unassembled WGS sequence"/>
</dbReference>
<feature type="compositionally biased region" description="Basic and acidic residues" evidence="1">
    <location>
        <begin position="45"/>
        <end position="67"/>
    </location>
</feature>
<name>A0ABW2A1T8_9GAMM</name>
<dbReference type="EMBL" id="JBHSWE010000001">
    <property type="protein sequence ID" value="MFC6671346.1"/>
    <property type="molecule type" value="Genomic_DNA"/>
</dbReference>
<evidence type="ECO:0000256" key="1">
    <source>
        <dbReference type="SAM" id="MobiDB-lite"/>
    </source>
</evidence>
<feature type="compositionally biased region" description="Polar residues" evidence="1">
    <location>
        <begin position="178"/>
        <end position="187"/>
    </location>
</feature>
<reference evidence="5" key="1">
    <citation type="journal article" date="2019" name="Int. J. Syst. Evol. Microbiol.">
        <title>The Global Catalogue of Microorganisms (GCM) 10K type strain sequencing project: providing services to taxonomists for standard genome sequencing and annotation.</title>
        <authorList>
            <consortium name="The Broad Institute Genomics Platform"/>
            <consortium name="The Broad Institute Genome Sequencing Center for Infectious Disease"/>
            <person name="Wu L."/>
            <person name="Ma J."/>
        </authorList>
    </citation>
    <scope>NUCLEOTIDE SEQUENCE [LARGE SCALE GENOMIC DNA]</scope>
    <source>
        <strain evidence="5">NBRC 111756</strain>
    </source>
</reference>
<gene>
    <name evidence="4" type="ORF">ACFQDL_15645</name>
</gene>
<feature type="chain" id="PRO_5046281656" evidence="2">
    <location>
        <begin position="21"/>
        <end position="187"/>
    </location>
</feature>
<feature type="region of interest" description="Disordered" evidence="1">
    <location>
        <begin position="146"/>
        <end position="187"/>
    </location>
</feature>
<organism evidence="4 5">
    <name type="scientific">Marinobacterium aestuariivivens</name>
    <dbReference type="NCBI Taxonomy" id="1698799"/>
    <lineage>
        <taxon>Bacteria</taxon>
        <taxon>Pseudomonadati</taxon>
        <taxon>Pseudomonadota</taxon>
        <taxon>Gammaproteobacteria</taxon>
        <taxon>Oceanospirillales</taxon>
        <taxon>Oceanospirillaceae</taxon>
        <taxon>Marinobacterium</taxon>
    </lineage>
</organism>
<keyword evidence="2" id="KW-0732">Signal</keyword>
<evidence type="ECO:0000313" key="5">
    <source>
        <dbReference type="Proteomes" id="UP001596422"/>
    </source>
</evidence>
<feature type="signal peptide" evidence="2">
    <location>
        <begin position="1"/>
        <end position="20"/>
    </location>
</feature>
<feature type="compositionally biased region" description="Polar residues" evidence="1">
    <location>
        <begin position="147"/>
        <end position="157"/>
    </location>
</feature>
<proteinExistence type="predicted"/>
<evidence type="ECO:0000256" key="2">
    <source>
        <dbReference type="SAM" id="SignalP"/>
    </source>
</evidence>
<dbReference type="InterPro" id="IPR025392">
    <property type="entry name" value="DUF4124"/>
</dbReference>
<keyword evidence="5" id="KW-1185">Reference proteome</keyword>
<feature type="region of interest" description="Disordered" evidence="1">
    <location>
        <begin position="36"/>
        <end position="95"/>
    </location>
</feature>
<dbReference type="Pfam" id="PF13511">
    <property type="entry name" value="DUF4124"/>
    <property type="match status" value="1"/>
</dbReference>
<evidence type="ECO:0000259" key="3">
    <source>
        <dbReference type="Pfam" id="PF13511"/>
    </source>
</evidence>
<feature type="domain" description="DUF4124" evidence="3">
    <location>
        <begin position="10"/>
        <end position="57"/>
    </location>
</feature>
<evidence type="ECO:0000313" key="4">
    <source>
        <dbReference type="EMBL" id="MFC6671346.1"/>
    </source>
</evidence>
<sequence>MHRFPLVTILALTLAFQAQAGVYKCQGADGRLSFSSRPCPEEQQQLEHRLSPEEKAQQRLEEQHRQAEQAALKRKQRRQQPGLEEGATQQDEYTRLMEKLAGQVYRQQEPELATAKAAEDQPDSTVDDLVGDLIHNLEQELVFEVESGNTLDPVQNSPEDRSVQQVRRYLDGNLHAPSHSTSSNGAR</sequence>
<comment type="caution">
    <text evidence="4">The sequence shown here is derived from an EMBL/GenBank/DDBJ whole genome shotgun (WGS) entry which is preliminary data.</text>
</comment>
<dbReference type="RefSeq" id="WP_379909859.1">
    <property type="nucleotide sequence ID" value="NZ_JBHSWE010000001.1"/>
</dbReference>
<protein>
    <submittedName>
        <fullName evidence="4">DUF4124 domain-containing protein</fullName>
    </submittedName>
</protein>
<accession>A0ABW2A1T8</accession>